<protein>
    <submittedName>
        <fullName evidence="2">Uncharacterized protein</fullName>
    </submittedName>
</protein>
<sequence length="463" mass="51988">MACASCLVSHQKKRPRKLELFKMYVSFHNYPQAPGQSPVHHIMAKFVLLPTSFIPSIASRSLRRRLMTLFWPTMKSEGRRRIKVWKKKILMNTRNQDTMPLPCLRISRLNGPRPRPQTRGKRCSARTRLEDDIESEAESEINAAIENDNDEVALDFDDDEECVVVNNKRKVVSDIDSSEQPDPDMSTSLLDNLDPNYFDRILPSRPPPEQRSGTGAIKRRRSATYSPVLATKRPRVSSATRPISASLAPCPPASETAAPQPKPHVFTTPFSVSQPLPPPPPLKDISTLPVLDSPLFLPPSKTTPKTQRSPKRRRPTRRTKKPVPREDEWVILFDINDPLPPTIIRTLQPTPSPPPCQPTRATTSRHRRSRRGHSQSTSTSTSSSHHHNTHTPKQPNEKQKERNTPVVIDTSLRRMTKLRRRVNTYLAEMSHPTMTPTLGTGTGTGTTGIGTGTGTRCIAVGWS</sequence>
<organism evidence="2 3">
    <name type="scientific">Echria macrotheca</name>
    <dbReference type="NCBI Taxonomy" id="438768"/>
    <lineage>
        <taxon>Eukaryota</taxon>
        <taxon>Fungi</taxon>
        <taxon>Dikarya</taxon>
        <taxon>Ascomycota</taxon>
        <taxon>Pezizomycotina</taxon>
        <taxon>Sordariomycetes</taxon>
        <taxon>Sordariomycetidae</taxon>
        <taxon>Sordariales</taxon>
        <taxon>Schizotheciaceae</taxon>
        <taxon>Echria</taxon>
    </lineage>
</organism>
<feature type="region of interest" description="Disordered" evidence="1">
    <location>
        <begin position="109"/>
        <end position="134"/>
    </location>
</feature>
<evidence type="ECO:0000313" key="3">
    <source>
        <dbReference type="Proteomes" id="UP001239445"/>
    </source>
</evidence>
<accession>A0AAJ0BG06</accession>
<feature type="compositionally biased region" description="Low complexity" evidence="1">
    <location>
        <begin position="298"/>
        <end position="307"/>
    </location>
</feature>
<dbReference type="EMBL" id="MU839830">
    <property type="protein sequence ID" value="KAK1757595.1"/>
    <property type="molecule type" value="Genomic_DNA"/>
</dbReference>
<feature type="region of interest" description="Disordered" evidence="1">
    <location>
        <begin position="341"/>
        <end position="408"/>
    </location>
</feature>
<reference evidence="2" key="1">
    <citation type="submission" date="2023-06" db="EMBL/GenBank/DDBJ databases">
        <title>Genome-scale phylogeny and comparative genomics of the fungal order Sordariales.</title>
        <authorList>
            <consortium name="Lawrence Berkeley National Laboratory"/>
            <person name="Hensen N."/>
            <person name="Bonometti L."/>
            <person name="Westerberg I."/>
            <person name="Brannstrom I.O."/>
            <person name="Guillou S."/>
            <person name="Cros-Aarteil S."/>
            <person name="Calhoun S."/>
            <person name="Haridas S."/>
            <person name="Kuo A."/>
            <person name="Mondo S."/>
            <person name="Pangilinan J."/>
            <person name="Riley R."/>
            <person name="Labutti K."/>
            <person name="Andreopoulos B."/>
            <person name="Lipzen A."/>
            <person name="Chen C."/>
            <person name="Yanf M."/>
            <person name="Daum C."/>
            <person name="Ng V."/>
            <person name="Clum A."/>
            <person name="Steindorff A."/>
            <person name="Ohm R."/>
            <person name="Martin F."/>
            <person name="Silar P."/>
            <person name="Natvig D."/>
            <person name="Lalanne C."/>
            <person name="Gautier V."/>
            <person name="Ament-Velasquez S.L."/>
            <person name="Kruys A."/>
            <person name="Hutchinson M.I."/>
            <person name="Powell A.J."/>
            <person name="Barry K."/>
            <person name="Miller A.N."/>
            <person name="Grigoriev I.V."/>
            <person name="Debuchy R."/>
            <person name="Gladieux P."/>
            <person name="Thoren M.H."/>
            <person name="Johannesson H."/>
        </authorList>
    </citation>
    <scope>NUCLEOTIDE SEQUENCE</scope>
    <source>
        <strain evidence="2">PSN4</strain>
    </source>
</reference>
<gene>
    <name evidence="2" type="ORF">QBC47DRAFT_376440</name>
</gene>
<feature type="compositionally biased region" description="Basic residues" evidence="1">
    <location>
        <begin position="116"/>
        <end position="125"/>
    </location>
</feature>
<comment type="caution">
    <text evidence="2">The sequence shown here is derived from an EMBL/GenBank/DDBJ whole genome shotgun (WGS) entry which is preliminary data.</text>
</comment>
<evidence type="ECO:0000256" key="1">
    <source>
        <dbReference type="SAM" id="MobiDB-lite"/>
    </source>
</evidence>
<evidence type="ECO:0000313" key="2">
    <source>
        <dbReference type="EMBL" id="KAK1757595.1"/>
    </source>
</evidence>
<feature type="region of interest" description="Disordered" evidence="1">
    <location>
        <begin position="431"/>
        <end position="450"/>
    </location>
</feature>
<feature type="compositionally biased region" description="Basic residues" evidence="1">
    <location>
        <begin position="308"/>
        <end position="322"/>
    </location>
</feature>
<name>A0AAJ0BG06_9PEZI</name>
<feature type="compositionally biased region" description="Low complexity" evidence="1">
    <location>
        <begin position="374"/>
        <end position="383"/>
    </location>
</feature>
<feature type="region of interest" description="Disordered" evidence="1">
    <location>
        <begin position="174"/>
        <end position="325"/>
    </location>
</feature>
<feature type="compositionally biased region" description="Basic residues" evidence="1">
    <location>
        <begin position="363"/>
        <end position="373"/>
    </location>
</feature>
<proteinExistence type="predicted"/>
<dbReference type="Proteomes" id="UP001239445">
    <property type="component" value="Unassembled WGS sequence"/>
</dbReference>
<feature type="compositionally biased region" description="Gly residues" evidence="1">
    <location>
        <begin position="440"/>
        <end position="450"/>
    </location>
</feature>
<dbReference type="AlphaFoldDB" id="A0AAJ0BG06"/>
<keyword evidence="3" id="KW-1185">Reference proteome</keyword>